<keyword evidence="3" id="KW-1185">Reference proteome</keyword>
<organism evidence="2 3">
    <name type="scientific">Sungouiella intermedia</name>
    <dbReference type="NCBI Taxonomy" id="45354"/>
    <lineage>
        <taxon>Eukaryota</taxon>
        <taxon>Fungi</taxon>
        <taxon>Dikarya</taxon>
        <taxon>Ascomycota</taxon>
        <taxon>Saccharomycotina</taxon>
        <taxon>Pichiomycetes</taxon>
        <taxon>Metschnikowiaceae</taxon>
        <taxon>Sungouiella</taxon>
    </lineage>
</organism>
<protein>
    <submittedName>
        <fullName evidence="2">CIC11C00000000532</fullName>
    </submittedName>
</protein>
<proteinExistence type="predicted"/>
<evidence type="ECO:0000313" key="3">
    <source>
        <dbReference type="Proteomes" id="UP000182334"/>
    </source>
</evidence>
<feature type="compositionally biased region" description="Basic and acidic residues" evidence="1">
    <location>
        <begin position="76"/>
        <end position="90"/>
    </location>
</feature>
<dbReference type="EMBL" id="LT635760">
    <property type="protein sequence ID" value="SGZ55363.1"/>
    <property type="molecule type" value="Genomic_DNA"/>
</dbReference>
<evidence type="ECO:0000256" key="1">
    <source>
        <dbReference type="SAM" id="MobiDB-lite"/>
    </source>
</evidence>
<gene>
    <name evidence="2" type="ORF">SAMEA4029010_CIC11G00000000532</name>
</gene>
<feature type="compositionally biased region" description="Polar residues" evidence="1">
    <location>
        <begin position="41"/>
        <end position="50"/>
    </location>
</feature>
<feature type="region of interest" description="Disordered" evidence="1">
    <location>
        <begin position="18"/>
        <end position="100"/>
    </location>
</feature>
<accession>A0A1L0BVR6</accession>
<sequence length="158" mass="17779">MLFYLRYVNANKAFQRFRRQEKKQNNSSAWIRSLGRKKNTPSRSRASNPVSRARISLRTPTPLRPEITRPNATIARRNEPTENVCQEHTEYNLPSTPPPIYTPMAKNGDVCIGNEYARDVDGMETNGMGDTYGMGAANGMGDTNTEAHIQSSPAYVRN</sequence>
<name>A0A1L0BVR6_9ASCO</name>
<dbReference type="Proteomes" id="UP000182334">
    <property type="component" value="Chromosome V"/>
</dbReference>
<dbReference type="AlphaFoldDB" id="A0A1L0BVR6"/>
<evidence type="ECO:0000313" key="2">
    <source>
        <dbReference type="EMBL" id="SGZ55363.1"/>
    </source>
</evidence>
<reference evidence="2 3" key="1">
    <citation type="submission" date="2016-10" db="EMBL/GenBank/DDBJ databases">
        <authorList>
            <person name="de Groot N.N."/>
        </authorList>
    </citation>
    <scope>NUCLEOTIDE SEQUENCE [LARGE SCALE GENOMIC DNA]</scope>
    <source>
        <strain evidence="2 3">CBS 141442</strain>
    </source>
</reference>